<reference evidence="1 2" key="1">
    <citation type="journal article" date="2018" name="Front. Plant Sci.">
        <title>Red Clover (Trifolium pratense) and Zigzag Clover (T. medium) - A Picture of Genomic Similarities and Differences.</title>
        <authorList>
            <person name="Dluhosova J."/>
            <person name="Istvanek J."/>
            <person name="Nedelnik J."/>
            <person name="Repkova J."/>
        </authorList>
    </citation>
    <scope>NUCLEOTIDE SEQUENCE [LARGE SCALE GENOMIC DNA]</scope>
    <source>
        <strain evidence="2">cv. 10/8</strain>
        <tissue evidence="1">Leaf</tissue>
    </source>
</reference>
<dbReference type="EMBL" id="LXQA010633792">
    <property type="protein sequence ID" value="MCI63262.1"/>
    <property type="molecule type" value="Genomic_DNA"/>
</dbReference>
<evidence type="ECO:0000313" key="1">
    <source>
        <dbReference type="EMBL" id="MCI63262.1"/>
    </source>
</evidence>
<feature type="non-terminal residue" evidence="1">
    <location>
        <position position="1"/>
    </location>
</feature>
<dbReference type="AlphaFoldDB" id="A0A392TQK5"/>
<sequence>RLAALGVQPYAHACPAEAV</sequence>
<organism evidence="1 2">
    <name type="scientific">Trifolium medium</name>
    <dbReference type="NCBI Taxonomy" id="97028"/>
    <lineage>
        <taxon>Eukaryota</taxon>
        <taxon>Viridiplantae</taxon>
        <taxon>Streptophyta</taxon>
        <taxon>Embryophyta</taxon>
        <taxon>Tracheophyta</taxon>
        <taxon>Spermatophyta</taxon>
        <taxon>Magnoliopsida</taxon>
        <taxon>eudicotyledons</taxon>
        <taxon>Gunneridae</taxon>
        <taxon>Pentapetalae</taxon>
        <taxon>rosids</taxon>
        <taxon>fabids</taxon>
        <taxon>Fabales</taxon>
        <taxon>Fabaceae</taxon>
        <taxon>Papilionoideae</taxon>
        <taxon>50 kb inversion clade</taxon>
        <taxon>NPAAA clade</taxon>
        <taxon>Hologalegina</taxon>
        <taxon>IRL clade</taxon>
        <taxon>Trifolieae</taxon>
        <taxon>Trifolium</taxon>
    </lineage>
</organism>
<dbReference type="Proteomes" id="UP000265520">
    <property type="component" value="Unassembled WGS sequence"/>
</dbReference>
<keyword evidence="2" id="KW-1185">Reference proteome</keyword>
<evidence type="ECO:0000313" key="2">
    <source>
        <dbReference type="Proteomes" id="UP000265520"/>
    </source>
</evidence>
<comment type="caution">
    <text evidence="1">The sequence shown here is derived from an EMBL/GenBank/DDBJ whole genome shotgun (WGS) entry which is preliminary data.</text>
</comment>
<proteinExistence type="predicted"/>
<protein>
    <submittedName>
        <fullName evidence="1">Uncharacterized protein</fullName>
    </submittedName>
</protein>
<accession>A0A392TQK5</accession>
<name>A0A392TQK5_9FABA</name>